<feature type="compositionally biased region" description="Polar residues" evidence="1">
    <location>
        <begin position="173"/>
        <end position="186"/>
    </location>
</feature>
<feature type="region of interest" description="Disordered" evidence="1">
    <location>
        <begin position="1"/>
        <end position="55"/>
    </location>
</feature>
<sequence>MQHLKNNRQDSYKQEYSMSQDFTNIQEPPMAQETPDVSELNLQEDSQKPTPFIRRRSTNYIDALESQLRSKLGESQSERHRISGNNDTSTMNAQVIKHDMQRGSEDLGNSSRYDYKGVDLGYHLGSELSGGRRLPENEDNSKPHGQNLFYKSKSNPCGISFGKDEDIPIAPDTQATASMPSLQQRRPSVYEDYKKDVYERMHLFGK</sequence>
<keyword evidence="3" id="KW-1185">Reference proteome</keyword>
<accession>A0A1G4MFJ1</accession>
<dbReference type="AlphaFoldDB" id="A0A1G4MFJ1"/>
<feature type="region of interest" description="Disordered" evidence="1">
    <location>
        <begin position="68"/>
        <end position="91"/>
    </location>
</feature>
<dbReference type="EMBL" id="LT598490">
    <property type="protein sequence ID" value="SCW02639.1"/>
    <property type="molecule type" value="Genomic_DNA"/>
</dbReference>
<evidence type="ECO:0000313" key="2">
    <source>
        <dbReference type="EMBL" id="SCW02639.1"/>
    </source>
</evidence>
<name>A0A1G4MFJ1_LACFM</name>
<proteinExistence type="predicted"/>
<evidence type="ECO:0000256" key="1">
    <source>
        <dbReference type="SAM" id="MobiDB-lite"/>
    </source>
</evidence>
<protein>
    <submittedName>
        <fullName evidence="2">LAFE_0F11056g1_1</fullName>
    </submittedName>
</protein>
<dbReference type="OrthoDB" id="4058540at2759"/>
<feature type="compositionally biased region" description="Polar residues" evidence="1">
    <location>
        <begin position="14"/>
        <end position="26"/>
    </location>
</feature>
<dbReference type="Proteomes" id="UP000190831">
    <property type="component" value="Chromosome F"/>
</dbReference>
<evidence type="ECO:0000313" key="3">
    <source>
        <dbReference type="Proteomes" id="UP000190831"/>
    </source>
</evidence>
<gene>
    <name evidence="2" type="ORF">LAFE_0F11056G</name>
</gene>
<dbReference type="OMA" id="ICERVDM"/>
<organism evidence="2 3">
    <name type="scientific">Lachancea fermentati</name>
    <name type="common">Zygosaccharomyces fermentati</name>
    <dbReference type="NCBI Taxonomy" id="4955"/>
    <lineage>
        <taxon>Eukaryota</taxon>
        <taxon>Fungi</taxon>
        <taxon>Dikarya</taxon>
        <taxon>Ascomycota</taxon>
        <taxon>Saccharomycotina</taxon>
        <taxon>Saccharomycetes</taxon>
        <taxon>Saccharomycetales</taxon>
        <taxon>Saccharomycetaceae</taxon>
        <taxon>Lachancea</taxon>
    </lineage>
</organism>
<feature type="compositionally biased region" description="Basic and acidic residues" evidence="1">
    <location>
        <begin position="133"/>
        <end position="142"/>
    </location>
</feature>
<reference evidence="3" key="1">
    <citation type="submission" date="2016-03" db="EMBL/GenBank/DDBJ databases">
        <authorList>
            <person name="Devillers H."/>
        </authorList>
    </citation>
    <scope>NUCLEOTIDE SEQUENCE [LARGE SCALE GENOMIC DNA]</scope>
</reference>
<feature type="region of interest" description="Disordered" evidence="1">
    <location>
        <begin position="129"/>
        <end position="189"/>
    </location>
</feature>